<keyword evidence="4" id="KW-0862">Zinc</keyword>
<name>A0A7J5X6M2_DISMA</name>
<evidence type="ECO:0000313" key="6">
    <source>
        <dbReference type="EMBL" id="KAF3832640.1"/>
    </source>
</evidence>
<dbReference type="EMBL" id="JAAKFY010000027">
    <property type="protein sequence ID" value="KAF3832640.1"/>
    <property type="molecule type" value="Genomic_DNA"/>
</dbReference>
<dbReference type="InterPro" id="IPR051968">
    <property type="entry name" value="ZnFinger_Homeobox_TR"/>
</dbReference>
<evidence type="ECO:0000256" key="4">
    <source>
        <dbReference type="ARBA" id="ARBA00022833"/>
    </source>
</evidence>
<feature type="compositionally biased region" description="Polar residues" evidence="5">
    <location>
        <begin position="69"/>
        <end position="82"/>
    </location>
</feature>
<keyword evidence="7" id="KW-1185">Reference proteome</keyword>
<dbReference type="GO" id="GO:0000981">
    <property type="term" value="F:DNA-binding transcription factor activity, RNA polymerase II-specific"/>
    <property type="evidence" value="ECO:0007669"/>
    <property type="project" value="TreeGrafter"/>
</dbReference>
<keyword evidence="2" id="KW-0479">Metal-binding</keyword>
<dbReference type="GO" id="GO:0045664">
    <property type="term" value="P:regulation of neuron differentiation"/>
    <property type="evidence" value="ECO:0007669"/>
    <property type="project" value="TreeGrafter"/>
</dbReference>
<dbReference type="Proteomes" id="UP000518266">
    <property type="component" value="Unassembled WGS sequence"/>
</dbReference>
<dbReference type="PANTHER" id="PTHR45891">
    <property type="entry name" value="ZINC FINGER HOMEOBOX PROTEIN"/>
    <property type="match status" value="1"/>
</dbReference>
<proteinExistence type="predicted"/>
<dbReference type="AlphaFoldDB" id="A0A7J5X6M2"/>
<evidence type="ECO:0000256" key="3">
    <source>
        <dbReference type="ARBA" id="ARBA00022737"/>
    </source>
</evidence>
<gene>
    <name evidence="6" type="ORF">F7725_026305</name>
</gene>
<accession>A0A7J5X6M2</accession>
<evidence type="ECO:0000313" key="7">
    <source>
        <dbReference type="Proteomes" id="UP000518266"/>
    </source>
</evidence>
<feature type="region of interest" description="Disordered" evidence="5">
    <location>
        <begin position="38"/>
        <end position="129"/>
    </location>
</feature>
<dbReference type="GO" id="GO:0005634">
    <property type="term" value="C:nucleus"/>
    <property type="evidence" value="ECO:0007669"/>
    <property type="project" value="UniProtKB-SubCell"/>
</dbReference>
<organism evidence="6 7">
    <name type="scientific">Dissostichus mawsoni</name>
    <name type="common">Antarctic cod</name>
    <dbReference type="NCBI Taxonomy" id="36200"/>
    <lineage>
        <taxon>Eukaryota</taxon>
        <taxon>Metazoa</taxon>
        <taxon>Chordata</taxon>
        <taxon>Craniata</taxon>
        <taxon>Vertebrata</taxon>
        <taxon>Euteleostomi</taxon>
        <taxon>Actinopterygii</taxon>
        <taxon>Neopterygii</taxon>
        <taxon>Teleostei</taxon>
        <taxon>Neoteleostei</taxon>
        <taxon>Acanthomorphata</taxon>
        <taxon>Eupercaria</taxon>
        <taxon>Perciformes</taxon>
        <taxon>Notothenioidei</taxon>
        <taxon>Nototheniidae</taxon>
        <taxon>Dissostichus</taxon>
    </lineage>
</organism>
<sequence length="129" mass="13673">MLPDHEGMQIKIDGLDTSSYSQMAQHTVMDIAPLSITDTTTGDEANADNDSADAKHSQHSAAILETDDQMSSGLVSPATSYYTREYDEHIIEHSETSSLADPCSPSPGASGTRSIDSGDRPAKSASGRK</sequence>
<dbReference type="GO" id="GO:0000978">
    <property type="term" value="F:RNA polymerase II cis-regulatory region sequence-specific DNA binding"/>
    <property type="evidence" value="ECO:0007669"/>
    <property type="project" value="TreeGrafter"/>
</dbReference>
<feature type="compositionally biased region" description="Basic and acidic residues" evidence="5">
    <location>
        <begin position="84"/>
        <end position="95"/>
    </location>
</feature>
<protein>
    <submittedName>
        <fullName evidence="6">Uncharacterized protein</fullName>
    </submittedName>
</protein>
<keyword evidence="3" id="KW-0677">Repeat</keyword>
<evidence type="ECO:0000256" key="5">
    <source>
        <dbReference type="SAM" id="MobiDB-lite"/>
    </source>
</evidence>
<evidence type="ECO:0000256" key="1">
    <source>
        <dbReference type="ARBA" id="ARBA00004123"/>
    </source>
</evidence>
<dbReference type="PANTHER" id="PTHR45891:SF4">
    <property type="entry name" value="ZINC FINGER HOMEOBOX PROTEIN 3"/>
    <property type="match status" value="1"/>
</dbReference>
<comment type="caution">
    <text evidence="6">The sequence shown here is derived from an EMBL/GenBank/DDBJ whole genome shotgun (WGS) entry which is preliminary data.</text>
</comment>
<evidence type="ECO:0000256" key="2">
    <source>
        <dbReference type="ARBA" id="ARBA00022723"/>
    </source>
</evidence>
<reference evidence="6 7" key="1">
    <citation type="submission" date="2020-03" db="EMBL/GenBank/DDBJ databases">
        <title>Dissostichus mawsoni Genome sequencing and assembly.</title>
        <authorList>
            <person name="Park H."/>
        </authorList>
    </citation>
    <scope>NUCLEOTIDE SEQUENCE [LARGE SCALE GENOMIC DNA]</scope>
    <source>
        <strain evidence="6">DM0001</strain>
        <tissue evidence="6">Muscle</tissue>
    </source>
</reference>
<dbReference type="GO" id="GO:0046872">
    <property type="term" value="F:metal ion binding"/>
    <property type="evidence" value="ECO:0007669"/>
    <property type="project" value="UniProtKB-KW"/>
</dbReference>
<comment type="subcellular location">
    <subcellularLocation>
        <location evidence="1">Nucleus</location>
    </subcellularLocation>
</comment>